<dbReference type="EMBL" id="JASNQZ010000003">
    <property type="protein sequence ID" value="KAL0958710.1"/>
    <property type="molecule type" value="Genomic_DNA"/>
</dbReference>
<protein>
    <recommendedName>
        <fullName evidence="2">BTB domain-containing protein</fullName>
    </recommendedName>
</protein>
<comment type="caution">
    <text evidence="3">The sequence shown here is derived from an EMBL/GenBank/DDBJ whole genome shotgun (WGS) entry which is preliminary data.</text>
</comment>
<dbReference type="InterPro" id="IPR011333">
    <property type="entry name" value="SKP1/BTB/POZ_sf"/>
</dbReference>
<accession>A0ABR3JTK5</accession>
<dbReference type="InterPro" id="IPR000210">
    <property type="entry name" value="BTB/POZ_dom"/>
</dbReference>
<feature type="domain" description="BTB" evidence="2">
    <location>
        <begin position="37"/>
        <end position="110"/>
    </location>
</feature>
<evidence type="ECO:0000259" key="2">
    <source>
        <dbReference type="PROSITE" id="PS50097"/>
    </source>
</evidence>
<proteinExistence type="predicted"/>
<reference evidence="4" key="1">
    <citation type="submission" date="2024-06" db="EMBL/GenBank/DDBJ databases">
        <title>Multi-omics analyses provide insights into the biosynthesis of the anticancer antibiotic pleurotin in Hohenbuehelia grisea.</title>
        <authorList>
            <person name="Weaver J.A."/>
            <person name="Alberti F."/>
        </authorList>
    </citation>
    <scope>NUCLEOTIDE SEQUENCE [LARGE SCALE GENOMIC DNA]</scope>
    <source>
        <strain evidence="4">T-177</strain>
    </source>
</reference>
<dbReference type="Gene3D" id="3.30.710.10">
    <property type="entry name" value="Potassium Channel Kv1.1, Chain A"/>
    <property type="match status" value="1"/>
</dbReference>
<feature type="compositionally biased region" description="Basic and acidic residues" evidence="1">
    <location>
        <begin position="7"/>
        <end position="21"/>
    </location>
</feature>
<keyword evidence="4" id="KW-1185">Reference proteome</keyword>
<name>A0ABR3JTK5_9AGAR</name>
<gene>
    <name evidence="3" type="ORF">HGRIS_014040</name>
</gene>
<feature type="region of interest" description="Disordered" evidence="1">
    <location>
        <begin position="1"/>
        <end position="21"/>
    </location>
</feature>
<dbReference type="PROSITE" id="PS50097">
    <property type="entry name" value="BTB"/>
    <property type="match status" value="1"/>
</dbReference>
<evidence type="ECO:0000256" key="1">
    <source>
        <dbReference type="SAM" id="MobiDB-lite"/>
    </source>
</evidence>
<sequence length="335" mass="37817">MDDMEDTQDRKRPRVDYDNAEETKPFVNHPSLYFDDGNLILQCKDAHSTTRTLFCVHRSLVAKHSSVFKDIFDAAYAREPQERFRGLAVVHLDEDDKDDLAGLLATIYDGYDVKIPAELTIETFPELAGLLRITTKYNLDRARALILARLRLEWPTTLAAHDIKRVAFAEKVRAQADDTIVHPAAVIALLRECGYTNMDLLAPLFYDLSTRVWQLGPGVRGHHLAPLVHAEMERLVFGLNQVRCRHVALAQCPPTAGFHQACAVALIAEWKAFAVPVLLRRQNDMCEPVEDWGVLEATWGGRAEKAVCARCDDLVRASIREARRILWDSLATSFS</sequence>
<organism evidence="3 4">
    <name type="scientific">Hohenbuehelia grisea</name>
    <dbReference type="NCBI Taxonomy" id="104357"/>
    <lineage>
        <taxon>Eukaryota</taxon>
        <taxon>Fungi</taxon>
        <taxon>Dikarya</taxon>
        <taxon>Basidiomycota</taxon>
        <taxon>Agaricomycotina</taxon>
        <taxon>Agaricomycetes</taxon>
        <taxon>Agaricomycetidae</taxon>
        <taxon>Agaricales</taxon>
        <taxon>Pleurotineae</taxon>
        <taxon>Pleurotaceae</taxon>
        <taxon>Hohenbuehelia</taxon>
    </lineage>
</organism>
<evidence type="ECO:0000313" key="3">
    <source>
        <dbReference type="EMBL" id="KAL0958710.1"/>
    </source>
</evidence>
<evidence type="ECO:0000313" key="4">
    <source>
        <dbReference type="Proteomes" id="UP001556367"/>
    </source>
</evidence>
<dbReference type="Proteomes" id="UP001556367">
    <property type="component" value="Unassembled WGS sequence"/>
</dbReference>